<evidence type="ECO:0000256" key="1">
    <source>
        <dbReference type="SAM" id="SignalP"/>
    </source>
</evidence>
<sequence length="87" mass="9566">MFSRAEHSFLSVCLSFQLGKVVSALRDGFERDNIAVRNELARRQRFKRFQKIGCLMGGRLGGWFQVVTVHCGGGESCIPSCSVGGGR</sequence>
<reference evidence="2" key="1">
    <citation type="submission" date="2023-03" db="EMBL/GenBank/DDBJ databases">
        <title>Massive genome expansion in bonnet fungi (Mycena s.s.) driven by repeated elements and novel gene families across ecological guilds.</title>
        <authorList>
            <consortium name="Lawrence Berkeley National Laboratory"/>
            <person name="Harder C.B."/>
            <person name="Miyauchi S."/>
            <person name="Viragh M."/>
            <person name="Kuo A."/>
            <person name="Thoen E."/>
            <person name="Andreopoulos B."/>
            <person name="Lu D."/>
            <person name="Skrede I."/>
            <person name="Drula E."/>
            <person name="Henrissat B."/>
            <person name="Morin E."/>
            <person name="Kohler A."/>
            <person name="Barry K."/>
            <person name="LaButti K."/>
            <person name="Morin E."/>
            <person name="Salamov A."/>
            <person name="Lipzen A."/>
            <person name="Mereny Z."/>
            <person name="Hegedus B."/>
            <person name="Baldrian P."/>
            <person name="Stursova M."/>
            <person name="Weitz H."/>
            <person name="Taylor A."/>
            <person name="Grigoriev I.V."/>
            <person name="Nagy L.G."/>
            <person name="Martin F."/>
            <person name="Kauserud H."/>
        </authorList>
    </citation>
    <scope>NUCLEOTIDE SEQUENCE</scope>
    <source>
        <strain evidence="2">CBHHK188m</strain>
    </source>
</reference>
<dbReference type="AlphaFoldDB" id="A0AAD7HAJ6"/>
<organism evidence="2 3">
    <name type="scientific">Mycena maculata</name>
    <dbReference type="NCBI Taxonomy" id="230809"/>
    <lineage>
        <taxon>Eukaryota</taxon>
        <taxon>Fungi</taxon>
        <taxon>Dikarya</taxon>
        <taxon>Basidiomycota</taxon>
        <taxon>Agaricomycotina</taxon>
        <taxon>Agaricomycetes</taxon>
        <taxon>Agaricomycetidae</taxon>
        <taxon>Agaricales</taxon>
        <taxon>Marasmiineae</taxon>
        <taxon>Mycenaceae</taxon>
        <taxon>Mycena</taxon>
    </lineage>
</organism>
<evidence type="ECO:0000313" key="3">
    <source>
        <dbReference type="Proteomes" id="UP001215280"/>
    </source>
</evidence>
<keyword evidence="3" id="KW-1185">Reference proteome</keyword>
<comment type="caution">
    <text evidence="2">The sequence shown here is derived from an EMBL/GenBank/DDBJ whole genome shotgun (WGS) entry which is preliminary data.</text>
</comment>
<gene>
    <name evidence="2" type="ORF">DFH07DRAFT_862236</name>
</gene>
<evidence type="ECO:0000313" key="2">
    <source>
        <dbReference type="EMBL" id="KAJ7716387.1"/>
    </source>
</evidence>
<keyword evidence="1" id="KW-0732">Signal</keyword>
<feature type="chain" id="PRO_5042167220" evidence="1">
    <location>
        <begin position="25"/>
        <end position="87"/>
    </location>
</feature>
<dbReference type="EMBL" id="JARJLG010000332">
    <property type="protein sequence ID" value="KAJ7716387.1"/>
    <property type="molecule type" value="Genomic_DNA"/>
</dbReference>
<feature type="signal peptide" evidence="1">
    <location>
        <begin position="1"/>
        <end position="24"/>
    </location>
</feature>
<name>A0AAD7HAJ6_9AGAR</name>
<accession>A0AAD7HAJ6</accession>
<dbReference type="Proteomes" id="UP001215280">
    <property type="component" value="Unassembled WGS sequence"/>
</dbReference>
<proteinExistence type="predicted"/>
<protein>
    <submittedName>
        <fullName evidence="2">Uncharacterized protein</fullName>
    </submittedName>
</protein>